<accession>A0A428N4I7</accession>
<sequence>MIQISGMPFNENNEWSSNSTETFILKRLNNDQAIHSYSSLEELSFDLRIRKNIVSSAKALNQSQATFELFTGTRANQEYWDITSAGGIRLKYGVQPSKAIQDIFQNSDAYGFECATAMVIIFYHAALQVIEERVFNELFPNIYLYSWHFDSDFGLKSVRTHYFIPGDVVYFNNPDFNVDSPQWRGENAVVLEEETYFGHGIGINTKEEMIDVLNELRNPDSQTSAYLTNVVTRTDNSHLFNRTQVHRSPWIQKYQQIVAQHDRNSISHKQYLQYLNTL</sequence>
<evidence type="ECO:0000313" key="5">
    <source>
        <dbReference type="Proteomes" id="UP000275076"/>
    </source>
</evidence>
<dbReference type="GO" id="GO:0003810">
    <property type="term" value="F:protein-glutamine gamma-glutamyltransferase activity"/>
    <property type="evidence" value="ECO:0007669"/>
    <property type="project" value="UniProtKB-EC"/>
</dbReference>
<proteinExistence type="inferred from homology"/>
<dbReference type="GO" id="GO:0030435">
    <property type="term" value="P:sporulation resulting in formation of a cellular spore"/>
    <property type="evidence" value="ECO:0007669"/>
    <property type="project" value="UniProtKB-KW"/>
</dbReference>
<protein>
    <submittedName>
        <fullName evidence="4">Protein-glutamine gamma-glutamyltransferase</fullName>
        <ecNumber evidence="4">2.3.2.13</ecNumber>
    </submittedName>
</protein>
<reference evidence="4 5" key="1">
    <citation type="submission" date="2018-10" db="EMBL/GenBank/DDBJ databases">
        <title>Draft genome sequence of Bacillus salarius IM0101, isolated from a hypersaline soil in Inner Mongolia, China.</title>
        <authorList>
            <person name="Yamprayoonswat W."/>
            <person name="Boonvisut S."/>
            <person name="Jumpathong W."/>
            <person name="Sittihan S."/>
            <person name="Ruangsuj P."/>
            <person name="Wanthongcharoen S."/>
            <person name="Thongpramul N."/>
            <person name="Pimmason S."/>
            <person name="Yu B."/>
            <person name="Yasawong M."/>
        </authorList>
    </citation>
    <scope>NUCLEOTIDE SEQUENCE [LARGE SCALE GENOMIC DNA]</scope>
    <source>
        <strain evidence="4 5">IM0101</strain>
    </source>
</reference>
<evidence type="ECO:0000256" key="1">
    <source>
        <dbReference type="ARBA" id="ARBA00022679"/>
    </source>
</evidence>
<dbReference type="Proteomes" id="UP000275076">
    <property type="component" value="Unassembled WGS sequence"/>
</dbReference>
<keyword evidence="1 4" id="KW-0808">Transferase</keyword>
<dbReference type="AlphaFoldDB" id="A0A428N4I7"/>
<name>A0A428N4I7_9BACI</name>
<dbReference type="HAMAP" id="MF_00727">
    <property type="entry name" value="Tgl"/>
    <property type="match status" value="1"/>
</dbReference>
<organism evidence="4 5">
    <name type="scientific">Salibacterium salarium</name>
    <dbReference type="NCBI Taxonomy" id="284579"/>
    <lineage>
        <taxon>Bacteria</taxon>
        <taxon>Bacillati</taxon>
        <taxon>Bacillota</taxon>
        <taxon>Bacilli</taxon>
        <taxon>Bacillales</taxon>
        <taxon>Bacillaceae</taxon>
    </lineage>
</organism>
<dbReference type="InterPro" id="IPR020916">
    <property type="entry name" value="Gln_gamma-glutamylTfrase_bac"/>
</dbReference>
<gene>
    <name evidence="4" type="ORF">D7Z54_10165</name>
</gene>
<dbReference type="EMBL" id="RBVX01000008">
    <property type="protein sequence ID" value="RSL33331.1"/>
    <property type="molecule type" value="Genomic_DNA"/>
</dbReference>
<keyword evidence="3 4" id="KW-0012">Acyltransferase</keyword>
<evidence type="ECO:0000313" key="4">
    <source>
        <dbReference type="EMBL" id="RSL33331.1"/>
    </source>
</evidence>
<keyword evidence="2" id="KW-0749">Sporulation</keyword>
<keyword evidence="5" id="KW-1185">Reference proteome</keyword>
<dbReference type="EC" id="2.3.2.13" evidence="4"/>
<dbReference type="Pfam" id="PF20085">
    <property type="entry name" value="TGL"/>
    <property type="match status" value="1"/>
</dbReference>
<evidence type="ECO:0000256" key="2">
    <source>
        <dbReference type="ARBA" id="ARBA00022969"/>
    </source>
</evidence>
<dbReference type="OrthoDB" id="1845399at2"/>
<dbReference type="RefSeq" id="WP_125555736.1">
    <property type="nucleotide sequence ID" value="NZ_RBVX01000008.1"/>
</dbReference>
<comment type="caution">
    <text evidence="4">The sequence shown here is derived from an EMBL/GenBank/DDBJ whole genome shotgun (WGS) entry which is preliminary data.</text>
</comment>
<evidence type="ECO:0000256" key="3">
    <source>
        <dbReference type="ARBA" id="ARBA00023315"/>
    </source>
</evidence>
<dbReference type="NCBIfam" id="NF002869">
    <property type="entry name" value="PRK03187.1"/>
    <property type="match status" value="1"/>
</dbReference>